<dbReference type="GO" id="GO:0008270">
    <property type="term" value="F:zinc ion binding"/>
    <property type="evidence" value="ECO:0007669"/>
    <property type="project" value="UniProtKB-KW"/>
</dbReference>
<keyword evidence="7" id="KW-0479">Metal-binding</keyword>
<evidence type="ECO:0000256" key="14">
    <source>
        <dbReference type="ARBA" id="ARBA00024015"/>
    </source>
</evidence>
<evidence type="ECO:0000256" key="17">
    <source>
        <dbReference type="PROSITE-ProRule" id="PRU00134"/>
    </source>
</evidence>
<evidence type="ECO:0000256" key="5">
    <source>
        <dbReference type="ARBA" id="ARBA00022679"/>
    </source>
</evidence>
<dbReference type="InterPro" id="IPR039606">
    <property type="entry name" value="Phytol/farnesol_kinase"/>
</dbReference>
<dbReference type="EMBL" id="BMAR01000001">
    <property type="protein sequence ID" value="GFR40734.1"/>
    <property type="molecule type" value="Genomic_DNA"/>
</dbReference>
<evidence type="ECO:0000256" key="12">
    <source>
        <dbReference type="ARBA" id="ARBA00022989"/>
    </source>
</evidence>
<dbReference type="Gene3D" id="6.10.140.2220">
    <property type="match status" value="1"/>
</dbReference>
<dbReference type="PROSITE" id="PS50865">
    <property type="entry name" value="ZF_MYND_2"/>
    <property type="match status" value="1"/>
</dbReference>
<evidence type="ECO:0000256" key="16">
    <source>
        <dbReference type="ARBA" id="ARBA00048889"/>
    </source>
</evidence>
<evidence type="ECO:0000259" key="18">
    <source>
        <dbReference type="PROSITE" id="PS50865"/>
    </source>
</evidence>
<keyword evidence="3" id="KW-0150">Chloroplast</keyword>
<evidence type="ECO:0000256" key="10">
    <source>
        <dbReference type="ARBA" id="ARBA00022833"/>
    </source>
</evidence>
<dbReference type="PANTHER" id="PTHR32523">
    <property type="entry name" value="PHYTOL KINASE 1, CHLOROPLASTIC"/>
    <property type="match status" value="1"/>
</dbReference>
<comment type="similarity">
    <text evidence="2">Belongs to the polyprenol kinase family.</text>
</comment>
<comment type="catalytic activity">
    <reaction evidence="16">
        <text>phytol + CTP = phytyl phosphate + CDP + H(+)</text>
        <dbReference type="Rhea" id="RHEA:38055"/>
        <dbReference type="ChEBI" id="CHEBI:15378"/>
        <dbReference type="ChEBI" id="CHEBI:17327"/>
        <dbReference type="ChEBI" id="CHEBI:37563"/>
        <dbReference type="ChEBI" id="CHEBI:58069"/>
        <dbReference type="ChEBI" id="CHEBI:75483"/>
        <dbReference type="EC" id="2.7.1.182"/>
    </reaction>
</comment>
<feature type="domain" description="MYND-type" evidence="18">
    <location>
        <begin position="388"/>
        <end position="435"/>
    </location>
</feature>
<comment type="subcellular location">
    <subcellularLocation>
        <location evidence="1">Plastid</location>
        <location evidence="1">Chloroplast membrane</location>
        <topology evidence="1">Multi-pass membrane protein</topology>
    </subcellularLocation>
</comment>
<dbReference type="Proteomes" id="UP001054857">
    <property type="component" value="Unassembled WGS sequence"/>
</dbReference>
<evidence type="ECO:0000256" key="2">
    <source>
        <dbReference type="ARBA" id="ARBA00010794"/>
    </source>
</evidence>
<evidence type="ECO:0000256" key="11">
    <source>
        <dbReference type="ARBA" id="ARBA00022946"/>
    </source>
</evidence>
<evidence type="ECO:0000256" key="9">
    <source>
        <dbReference type="ARBA" id="ARBA00022777"/>
    </source>
</evidence>
<keyword evidence="11" id="KW-0809">Transit peptide</keyword>
<dbReference type="GO" id="GO:0009507">
    <property type="term" value="C:chloroplast"/>
    <property type="evidence" value="ECO:0007669"/>
    <property type="project" value="UniProtKB-SubCell"/>
</dbReference>
<evidence type="ECO:0000256" key="7">
    <source>
        <dbReference type="ARBA" id="ARBA00022723"/>
    </source>
</evidence>
<evidence type="ECO:0000313" key="20">
    <source>
        <dbReference type="Proteomes" id="UP001054857"/>
    </source>
</evidence>
<dbReference type="SUPFAM" id="SSF144232">
    <property type="entry name" value="HIT/MYND zinc finger-like"/>
    <property type="match status" value="1"/>
</dbReference>
<evidence type="ECO:0000313" key="19">
    <source>
        <dbReference type="EMBL" id="GFR40734.1"/>
    </source>
</evidence>
<reference evidence="19 20" key="1">
    <citation type="journal article" date="2021" name="Sci. Rep.">
        <title>Genome sequencing of the multicellular alga Astrephomene provides insights into convergent evolution of germ-soma differentiation.</title>
        <authorList>
            <person name="Yamashita S."/>
            <person name="Yamamoto K."/>
            <person name="Matsuzaki R."/>
            <person name="Suzuki S."/>
            <person name="Yamaguchi H."/>
            <person name="Hirooka S."/>
            <person name="Minakuchi Y."/>
            <person name="Miyagishima S."/>
            <person name="Kawachi M."/>
            <person name="Toyoda A."/>
            <person name="Nozaki H."/>
        </authorList>
    </citation>
    <scope>NUCLEOTIDE SEQUENCE [LARGE SCALE GENOMIC DNA]</scope>
    <source>
        <strain evidence="19 20">NIES-4017</strain>
    </source>
</reference>
<evidence type="ECO:0000256" key="3">
    <source>
        <dbReference type="ARBA" id="ARBA00022528"/>
    </source>
</evidence>
<proteinExistence type="inferred from homology"/>
<sequence>MRYALCAMEGQMQASGEGGGAAATEEAGAPADAATPLGSCSANVRQLALLASCAVCEWLPSLAHQARFAADKGLTEHAVVLLARVLTLLPAVALQCCAVTHGSDMSQRGAISGNSTADGAGCSAVLTAAARYDEGCAGGTDNGGSAAAVDGGGGGDGGWRHLLLAEVDVVPLLGLAMQLLEGHRGVELSDWPSRWYACELICSCCALAAACPEQVRQAAAAGAGAAAAASTAAGTAAQAVITPPWRPELLRALAAELGEAAEEVGRDGGSSSCGDGGSAVVGDGAGCACEPFSGVPSSGSTADGAGQEGVDHSGIHPTTLSAAAHAADLLAVQLEGWREGAVAGAVTGLLDAAARAIGWRGEDGALTAAVLVPPGELRRQGLLRGCGNPGCANLEGDSEAGVKLKGCGRCGTVGYCCRECQLEHWRAPGGHKEACGRAGGEEKHRC</sequence>
<keyword evidence="10" id="KW-0862">Zinc</keyword>
<keyword evidence="9" id="KW-0418">Kinase</keyword>
<keyword evidence="20" id="KW-1185">Reference proteome</keyword>
<evidence type="ECO:0000256" key="15">
    <source>
        <dbReference type="ARBA" id="ARBA00039024"/>
    </source>
</evidence>
<keyword evidence="13" id="KW-0472">Membrane</keyword>
<gene>
    <name evidence="19" type="ORF">Agub_g1344</name>
</gene>
<organism evidence="19 20">
    <name type="scientific">Astrephomene gubernaculifera</name>
    <dbReference type="NCBI Taxonomy" id="47775"/>
    <lineage>
        <taxon>Eukaryota</taxon>
        <taxon>Viridiplantae</taxon>
        <taxon>Chlorophyta</taxon>
        <taxon>core chlorophytes</taxon>
        <taxon>Chlorophyceae</taxon>
        <taxon>CS clade</taxon>
        <taxon>Chlamydomonadales</taxon>
        <taxon>Astrephomenaceae</taxon>
        <taxon>Astrephomene</taxon>
    </lineage>
</organism>
<keyword evidence="6" id="KW-0812">Transmembrane</keyword>
<dbReference type="AlphaFoldDB" id="A0AAD3DGA7"/>
<accession>A0AAD3DGA7</accession>
<evidence type="ECO:0000256" key="1">
    <source>
        <dbReference type="ARBA" id="ARBA00004508"/>
    </source>
</evidence>
<dbReference type="Pfam" id="PF01753">
    <property type="entry name" value="zf-MYND"/>
    <property type="match status" value="1"/>
</dbReference>
<comment type="caution">
    <text evidence="19">The sequence shown here is derived from an EMBL/GenBank/DDBJ whole genome shotgun (WGS) entry which is preliminary data.</text>
</comment>
<evidence type="ECO:0000256" key="13">
    <source>
        <dbReference type="ARBA" id="ARBA00023136"/>
    </source>
</evidence>
<dbReference type="EC" id="2.7.1.182" evidence="15"/>
<keyword evidence="5" id="KW-0808">Transferase</keyword>
<protein>
    <recommendedName>
        <fullName evidence="15">phytol kinase</fullName>
        <ecNumber evidence="15">2.7.1.182</ecNumber>
    </recommendedName>
</protein>
<keyword evidence="8 17" id="KW-0863">Zinc-finger</keyword>
<name>A0AAD3DGA7_9CHLO</name>
<comment type="pathway">
    <text evidence="14">Cofactor biosynthesis; tocopherol biosynthesis.</text>
</comment>
<dbReference type="GO" id="GO:0016020">
    <property type="term" value="C:membrane"/>
    <property type="evidence" value="ECO:0007669"/>
    <property type="project" value="UniProtKB-SubCell"/>
</dbReference>
<evidence type="ECO:0000256" key="4">
    <source>
        <dbReference type="ARBA" id="ARBA00022640"/>
    </source>
</evidence>
<keyword evidence="12" id="KW-1133">Transmembrane helix</keyword>
<evidence type="ECO:0000256" key="8">
    <source>
        <dbReference type="ARBA" id="ARBA00022771"/>
    </source>
</evidence>
<keyword evidence="4" id="KW-0934">Plastid</keyword>
<dbReference type="InterPro" id="IPR002893">
    <property type="entry name" value="Znf_MYND"/>
</dbReference>
<evidence type="ECO:0000256" key="6">
    <source>
        <dbReference type="ARBA" id="ARBA00022692"/>
    </source>
</evidence>
<dbReference type="GO" id="GO:0010276">
    <property type="term" value="F:phytol kinase activity"/>
    <property type="evidence" value="ECO:0007669"/>
    <property type="project" value="UniProtKB-EC"/>
</dbReference>
<dbReference type="PANTHER" id="PTHR32523:SF8">
    <property type="entry name" value="DOLICHOL KINASE"/>
    <property type="match status" value="1"/>
</dbReference>